<accession>A0A9J6CJL3</accession>
<dbReference type="AlphaFoldDB" id="A0A9J6CJL3"/>
<evidence type="ECO:0000313" key="1">
    <source>
        <dbReference type="EMBL" id="KAG5681766.1"/>
    </source>
</evidence>
<dbReference type="Proteomes" id="UP001107558">
    <property type="component" value="Chromosome 1"/>
</dbReference>
<evidence type="ECO:0000313" key="2">
    <source>
        <dbReference type="Proteomes" id="UP001107558"/>
    </source>
</evidence>
<sequence>MANNIQNSINIFYKKCAQLEIPPDKCPDENYLLKIFRQHLSLLENFNSQAGSKQEIDRIRKNILVQLKLSENKLSRNVGKKIPKEYNNYMNYNMLKDKAMLFETQIQSLKKQEFEKLLAIKNNDLRYEKSKEILRINRAKLDILYAKSINVNEDCEKEVAIGYKIKKVTPKKFSGSDKIEEYKKKINECIEILKKFTTATVEETMCQSKKEKLWKDVSEIMTNIPNIVLFQLIMKRLNSKIENSIISNSSIDLKINRDFSTQEITDKLLPSLYEHKIVNGIELLSLRKKLANAKSMCAESIRFLEDNLDSLLNNNSMNFSSQFEEDDIISEFVSALIAKLNCEGKNQFCMNAITLLKQEIENDENTKEYDHVINETKEINNLINDKIVSIQEHICQMYKINDKINFNKISFMRMVQTLKMQKSQQFNRTLMNQTLNSTVIAAPNKHNETNVPMYENEIEEFIDIELQKFDKNISYNSLLLMNDDNYIPNIITSSNHFLFPFEFLTNVEESLKVGNYFHSLLNTNLEPSVSDLPDVDFDALMKQYDVNCEEVSSILDNVTKFNILIQNHLRKIYSLNEYGMKNPLRKFIPQSKKYLDKTYSEYEKEYMLYYNMIRK</sequence>
<organism evidence="1 2">
    <name type="scientific">Polypedilum vanderplanki</name>
    <name type="common">Sleeping chironomid midge</name>
    <dbReference type="NCBI Taxonomy" id="319348"/>
    <lineage>
        <taxon>Eukaryota</taxon>
        <taxon>Metazoa</taxon>
        <taxon>Ecdysozoa</taxon>
        <taxon>Arthropoda</taxon>
        <taxon>Hexapoda</taxon>
        <taxon>Insecta</taxon>
        <taxon>Pterygota</taxon>
        <taxon>Neoptera</taxon>
        <taxon>Endopterygota</taxon>
        <taxon>Diptera</taxon>
        <taxon>Nematocera</taxon>
        <taxon>Chironomoidea</taxon>
        <taxon>Chironomidae</taxon>
        <taxon>Chironominae</taxon>
        <taxon>Polypedilum</taxon>
        <taxon>Polypedilum</taxon>
    </lineage>
</organism>
<dbReference type="OrthoDB" id="8047450at2759"/>
<reference evidence="1" key="1">
    <citation type="submission" date="2021-03" db="EMBL/GenBank/DDBJ databases">
        <title>Chromosome level genome of the anhydrobiotic midge Polypedilum vanderplanki.</title>
        <authorList>
            <person name="Yoshida Y."/>
            <person name="Kikawada T."/>
            <person name="Gusev O."/>
        </authorList>
    </citation>
    <scope>NUCLEOTIDE SEQUENCE</scope>
    <source>
        <strain evidence="1">NIAS01</strain>
        <tissue evidence="1">Whole body or cell culture</tissue>
    </source>
</reference>
<name>A0A9J6CJL3_POLVA</name>
<comment type="caution">
    <text evidence="1">The sequence shown here is derived from an EMBL/GenBank/DDBJ whole genome shotgun (WGS) entry which is preliminary data.</text>
</comment>
<protein>
    <submittedName>
        <fullName evidence="1">Uncharacterized protein</fullName>
    </submittedName>
</protein>
<proteinExistence type="predicted"/>
<keyword evidence="2" id="KW-1185">Reference proteome</keyword>
<dbReference type="EMBL" id="JADBJN010000001">
    <property type="protein sequence ID" value="KAG5681766.1"/>
    <property type="molecule type" value="Genomic_DNA"/>
</dbReference>
<gene>
    <name evidence="1" type="ORF">PVAND_011175</name>
</gene>